<reference evidence="2 3" key="1">
    <citation type="journal article" date="2017" name="Gigascience">
        <title>Draft genome of the honey bee ectoparasitic mite, Tropilaelaps mercedesae, is shaped by the parasitic life history.</title>
        <authorList>
            <person name="Dong X."/>
            <person name="Armstrong S.D."/>
            <person name="Xia D."/>
            <person name="Makepeace B.L."/>
            <person name="Darby A.C."/>
            <person name="Kadowaki T."/>
        </authorList>
    </citation>
    <scope>NUCLEOTIDE SEQUENCE [LARGE SCALE GENOMIC DNA]</scope>
    <source>
        <strain evidence="2">Wuxi-XJTLU</strain>
    </source>
</reference>
<dbReference type="SMART" id="SM01118">
    <property type="entry name" value="CYTH"/>
    <property type="match status" value="1"/>
</dbReference>
<dbReference type="STRING" id="418985.A0A1V9XJF8"/>
<comment type="caution">
    <text evidence="2">The sequence shown here is derived from an EMBL/GenBank/DDBJ whole genome shotgun (WGS) entry which is preliminary data.</text>
</comment>
<accession>A0A1V9XJF8</accession>
<dbReference type="AlphaFoldDB" id="A0A1V9XJF8"/>
<dbReference type="GO" id="GO:0000287">
    <property type="term" value="F:magnesium ion binding"/>
    <property type="evidence" value="ECO:0007669"/>
    <property type="project" value="TreeGrafter"/>
</dbReference>
<organism evidence="2 3">
    <name type="scientific">Tropilaelaps mercedesae</name>
    <dbReference type="NCBI Taxonomy" id="418985"/>
    <lineage>
        <taxon>Eukaryota</taxon>
        <taxon>Metazoa</taxon>
        <taxon>Ecdysozoa</taxon>
        <taxon>Arthropoda</taxon>
        <taxon>Chelicerata</taxon>
        <taxon>Arachnida</taxon>
        <taxon>Acari</taxon>
        <taxon>Parasitiformes</taxon>
        <taxon>Mesostigmata</taxon>
        <taxon>Gamasina</taxon>
        <taxon>Dermanyssoidea</taxon>
        <taxon>Laelapidae</taxon>
        <taxon>Tropilaelaps</taxon>
    </lineage>
</organism>
<sequence length="227" mass="25719">MEVERKFRLPEGTDIVESFGPLVNGESFTKKKASSFVDEYFDTDDHQLSAKDAWLRRRDHGGDMRWELKYSPSFTMGPSRSLQSNVVTKYVELTDEAEIASVVCRLLNIPQCVLSALIKSSLNMFCQIDTLRETYELNVLECSYIGTAIVVIDRALGGAISLGEVELQLDRSTDKEQLDNAEKAINAIVARFGLESVSEGKMEYLIRTRKPQLWSKLYRVESKSECN</sequence>
<proteinExistence type="predicted"/>
<dbReference type="InParanoid" id="A0A1V9XJF8"/>
<evidence type="ECO:0000313" key="3">
    <source>
        <dbReference type="Proteomes" id="UP000192247"/>
    </source>
</evidence>
<dbReference type="SUPFAM" id="SSF55154">
    <property type="entry name" value="CYTH-like phosphatases"/>
    <property type="match status" value="1"/>
</dbReference>
<evidence type="ECO:0000313" key="2">
    <source>
        <dbReference type="EMBL" id="OQR73674.1"/>
    </source>
</evidence>
<dbReference type="GO" id="GO:0050333">
    <property type="term" value="F:thiamine triphosphate phosphatase activity"/>
    <property type="evidence" value="ECO:0007669"/>
    <property type="project" value="InterPro"/>
</dbReference>
<dbReference type="InterPro" id="IPR033469">
    <property type="entry name" value="CYTH-like_dom_sf"/>
</dbReference>
<dbReference type="GO" id="GO:0042357">
    <property type="term" value="P:thiamine diphosphate metabolic process"/>
    <property type="evidence" value="ECO:0007669"/>
    <property type="project" value="TreeGrafter"/>
</dbReference>
<dbReference type="InterPro" id="IPR039582">
    <property type="entry name" value="THTPA"/>
</dbReference>
<gene>
    <name evidence="2" type="ORF">BIW11_09589</name>
</gene>
<dbReference type="InterPro" id="IPR023577">
    <property type="entry name" value="CYTH_domain"/>
</dbReference>
<dbReference type="EMBL" id="MNPL01009525">
    <property type="protein sequence ID" value="OQR73674.1"/>
    <property type="molecule type" value="Genomic_DNA"/>
</dbReference>
<dbReference type="PROSITE" id="PS51707">
    <property type="entry name" value="CYTH"/>
    <property type="match status" value="1"/>
</dbReference>
<dbReference type="Gene3D" id="2.40.320.10">
    <property type="entry name" value="Hypothetical Protein Pfu-838710-001"/>
    <property type="match status" value="1"/>
</dbReference>
<feature type="domain" description="CYTH" evidence="1">
    <location>
        <begin position="1"/>
        <end position="210"/>
    </location>
</feature>
<keyword evidence="3" id="KW-1185">Reference proteome</keyword>
<dbReference type="Pfam" id="PF01928">
    <property type="entry name" value="CYTH"/>
    <property type="match status" value="1"/>
</dbReference>
<protein>
    <submittedName>
        <fullName evidence="2">Thiamine-triphosphatase-like</fullName>
    </submittedName>
</protein>
<dbReference type="PANTHER" id="PTHR14586:SF1">
    <property type="entry name" value="THIAMINE-TRIPHOSPHATASE"/>
    <property type="match status" value="1"/>
</dbReference>
<name>A0A1V9XJF8_9ACAR</name>
<evidence type="ECO:0000259" key="1">
    <source>
        <dbReference type="PROSITE" id="PS51707"/>
    </source>
</evidence>
<dbReference type="PANTHER" id="PTHR14586">
    <property type="entry name" value="THIAMINE-TRIPHOSPHATASE"/>
    <property type="match status" value="1"/>
</dbReference>
<dbReference type="Proteomes" id="UP000192247">
    <property type="component" value="Unassembled WGS sequence"/>
</dbReference>